<dbReference type="Pfam" id="PF08544">
    <property type="entry name" value="GHMP_kinases_C"/>
    <property type="match status" value="1"/>
</dbReference>
<dbReference type="PRINTS" id="PR00958">
    <property type="entry name" value="HOMSERKINASE"/>
</dbReference>
<dbReference type="PANTHER" id="PTHR20861">
    <property type="entry name" value="HOMOSERINE/4-DIPHOSPHOCYTIDYL-2-C-METHYL-D-ERYTHRITOL KINASE"/>
    <property type="match status" value="1"/>
</dbReference>
<dbReference type="InterPro" id="IPR014721">
    <property type="entry name" value="Ribsml_uS5_D2-typ_fold_subgr"/>
</dbReference>
<dbReference type="GO" id="GO:0016301">
    <property type="term" value="F:kinase activity"/>
    <property type="evidence" value="ECO:0007669"/>
    <property type="project" value="UniProtKB-KW"/>
</dbReference>
<feature type="domain" description="GHMP kinase C-terminal" evidence="15">
    <location>
        <begin position="240"/>
        <end position="301"/>
    </location>
</feature>
<evidence type="ECO:0000256" key="11">
    <source>
        <dbReference type="ARBA" id="ARBA00049375"/>
    </source>
</evidence>
<evidence type="ECO:0000256" key="10">
    <source>
        <dbReference type="ARBA" id="ARBA00022840"/>
    </source>
</evidence>
<keyword evidence="6 13" id="KW-0808">Transferase</keyword>
<evidence type="ECO:0000256" key="5">
    <source>
        <dbReference type="ARBA" id="ARBA00022605"/>
    </source>
</evidence>
<dbReference type="InterPro" id="IPR006204">
    <property type="entry name" value="GHMP_kinase_N_dom"/>
</dbReference>
<keyword evidence="7 13" id="KW-0791">Threonine biosynthesis</keyword>
<dbReference type="InterPro" id="IPR006203">
    <property type="entry name" value="GHMP_knse_ATP-bd_CS"/>
</dbReference>
<keyword evidence="17" id="KW-1185">Reference proteome</keyword>
<dbReference type="Gene3D" id="3.30.230.10">
    <property type="match status" value="1"/>
</dbReference>
<dbReference type="InterPro" id="IPR013750">
    <property type="entry name" value="GHMP_kinase_C_dom"/>
</dbReference>
<evidence type="ECO:0000256" key="4">
    <source>
        <dbReference type="ARBA" id="ARBA00017858"/>
    </source>
</evidence>
<organism evidence="16 17">
    <name type="scientific">Brevibacterium pityocampae</name>
    <dbReference type="NCBI Taxonomy" id="506594"/>
    <lineage>
        <taxon>Bacteria</taxon>
        <taxon>Bacillati</taxon>
        <taxon>Actinomycetota</taxon>
        <taxon>Actinomycetes</taxon>
        <taxon>Micrococcales</taxon>
        <taxon>Brevibacteriaceae</taxon>
        <taxon>Brevibacterium</taxon>
    </lineage>
</organism>
<proteinExistence type="inferred from homology"/>
<evidence type="ECO:0000256" key="12">
    <source>
        <dbReference type="ARBA" id="ARBA00049954"/>
    </source>
</evidence>
<reference evidence="17" key="1">
    <citation type="journal article" date="2019" name="Int. J. Syst. Evol. Microbiol.">
        <title>The Global Catalogue of Microorganisms (GCM) 10K type strain sequencing project: providing services to taxonomists for standard genome sequencing and annotation.</title>
        <authorList>
            <consortium name="The Broad Institute Genomics Platform"/>
            <consortium name="The Broad Institute Genome Sequencing Center for Infectious Disease"/>
            <person name="Wu L."/>
            <person name="Ma J."/>
        </authorList>
    </citation>
    <scope>NUCLEOTIDE SEQUENCE [LARGE SCALE GENOMIC DNA]</scope>
    <source>
        <strain evidence="17">JCM 17808</strain>
    </source>
</reference>
<dbReference type="HAMAP" id="MF_00384">
    <property type="entry name" value="Homoser_kinase"/>
    <property type="match status" value="1"/>
</dbReference>
<evidence type="ECO:0000313" key="17">
    <source>
        <dbReference type="Proteomes" id="UP001500642"/>
    </source>
</evidence>
<comment type="function">
    <text evidence="12 13">Catalyzes the ATP-dependent phosphorylation of L-homoserine to L-homoserine phosphate.</text>
</comment>
<evidence type="ECO:0000256" key="6">
    <source>
        <dbReference type="ARBA" id="ARBA00022679"/>
    </source>
</evidence>
<dbReference type="NCBIfam" id="TIGR00191">
    <property type="entry name" value="thrB"/>
    <property type="match status" value="1"/>
</dbReference>
<dbReference type="EMBL" id="BAABGL010000010">
    <property type="protein sequence ID" value="GAA4390486.1"/>
    <property type="molecule type" value="Genomic_DNA"/>
</dbReference>
<sequence length="326" mass="33132">MPVGTPADSSVRGDRIPAGLEVLVEVPATSANLGAGYDSFGMALDIRDAVRARITPAPIDPEACVTVSGEGADVLPRSTAHLIHRVAREVLAARGLELGDRLELEARNVIPQSRGMGSSASAVVAGIAIADAIGQAAGCEPETAAGRLAWATHFEGHPDNAAPALFGGVTISFTDIGGAAQSVSVPVADGVRAVLIVPETRLDTAIARSLLPETVPHADAAANSAIAGLFAYAISHDPGMLLEATVDRLHQNYRRPAMLESLERVDALRAAGLAAVVSGAGPTVAVLGTGDDLAERVAAVLRGDPARILATAIAPVGVLTTVVDES</sequence>
<evidence type="ECO:0000259" key="14">
    <source>
        <dbReference type="Pfam" id="PF00288"/>
    </source>
</evidence>
<evidence type="ECO:0000256" key="13">
    <source>
        <dbReference type="HAMAP-Rule" id="MF_00384"/>
    </source>
</evidence>
<dbReference type="InterPro" id="IPR036554">
    <property type="entry name" value="GHMP_kinase_C_sf"/>
</dbReference>
<keyword evidence="5 13" id="KW-0028">Amino-acid biosynthesis</keyword>
<evidence type="ECO:0000259" key="15">
    <source>
        <dbReference type="Pfam" id="PF08544"/>
    </source>
</evidence>
<protein>
    <recommendedName>
        <fullName evidence="4 13">Homoserine kinase</fullName>
        <shortName evidence="13">HK</shortName>
        <shortName evidence="13">HSK</shortName>
        <ecNumber evidence="3 13">2.7.1.39</ecNumber>
    </recommendedName>
</protein>
<dbReference type="EC" id="2.7.1.39" evidence="3 13"/>
<evidence type="ECO:0000256" key="7">
    <source>
        <dbReference type="ARBA" id="ARBA00022697"/>
    </source>
</evidence>
<dbReference type="PANTHER" id="PTHR20861:SF1">
    <property type="entry name" value="HOMOSERINE KINASE"/>
    <property type="match status" value="1"/>
</dbReference>
<evidence type="ECO:0000256" key="2">
    <source>
        <dbReference type="ARBA" id="ARBA00007370"/>
    </source>
</evidence>
<evidence type="ECO:0000256" key="3">
    <source>
        <dbReference type="ARBA" id="ARBA00012078"/>
    </source>
</evidence>
<accession>A0ABP8JGI1</accession>
<dbReference type="InterPro" id="IPR000870">
    <property type="entry name" value="Homoserine_kinase"/>
</dbReference>
<dbReference type="Gene3D" id="3.30.70.890">
    <property type="entry name" value="GHMP kinase, C-terminal domain"/>
    <property type="match status" value="1"/>
</dbReference>
<dbReference type="Pfam" id="PF00288">
    <property type="entry name" value="GHMP_kinases_N"/>
    <property type="match status" value="1"/>
</dbReference>
<gene>
    <name evidence="13 16" type="primary">thrB</name>
    <name evidence="16" type="ORF">GCM10023167_17090</name>
</gene>
<comment type="catalytic activity">
    <reaction evidence="11 13">
        <text>L-homoserine + ATP = O-phospho-L-homoserine + ADP + H(+)</text>
        <dbReference type="Rhea" id="RHEA:13985"/>
        <dbReference type="ChEBI" id="CHEBI:15378"/>
        <dbReference type="ChEBI" id="CHEBI:30616"/>
        <dbReference type="ChEBI" id="CHEBI:57476"/>
        <dbReference type="ChEBI" id="CHEBI:57590"/>
        <dbReference type="ChEBI" id="CHEBI:456216"/>
        <dbReference type="EC" id="2.7.1.39"/>
    </reaction>
</comment>
<comment type="pathway">
    <text evidence="1 13">Amino-acid biosynthesis; L-threonine biosynthesis; L-threonine from L-aspartate: step 4/5.</text>
</comment>
<keyword evidence="8 13" id="KW-0547">Nucleotide-binding</keyword>
<evidence type="ECO:0000256" key="1">
    <source>
        <dbReference type="ARBA" id="ARBA00005015"/>
    </source>
</evidence>
<comment type="subcellular location">
    <subcellularLocation>
        <location evidence="13">Cytoplasm</location>
    </subcellularLocation>
</comment>
<dbReference type="PIRSF" id="PIRSF000676">
    <property type="entry name" value="Homoser_kin"/>
    <property type="match status" value="1"/>
</dbReference>
<evidence type="ECO:0000313" key="16">
    <source>
        <dbReference type="EMBL" id="GAA4390486.1"/>
    </source>
</evidence>
<keyword evidence="9 13" id="KW-0418">Kinase</keyword>
<name>A0ABP8JGI1_9MICO</name>
<comment type="caution">
    <text evidence="16">The sequence shown here is derived from an EMBL/GenBank/DDBJ whole genome shotgun (WGS) entry which is preliminary data.</text>
</comment>
<dbReference type="SUPFAM" id="SSF55060">
    <property type="entry name" value="GHMP Kinase, C-terminal domain"/>
    <property type="match status" value="1"/>
</dbReference>
<feature type="domain" description="GHMP kinase N-terminal" evidence="14">
    <location>
        <begin position="82"/>
        <end position="168"/>
    </location>
</feature>
<evidence type="ECO:0000256" key="8">
    <source>
        <dbReference type="ARBA" id="ARBA00022741"/>
    </source>
</evidence>
<dbReference type="PROSITE" id="PS00627">
    <property type="entry name" value="GHMP_KINASES_ATP"/>
    <property type="match status" value="1"/>
</dbReference>
<dbReference type="InterPro" id="IPR020568">
    <property type="entry name" value="Ribosomal_Su5_D2-typ_SF"/>
</dbReference>
<keyword evidence="10 13" id="KW-0067">ATP-binding</keyword>
<evidence type="ECO:0000256" key="9">
    <source>
        <dbReference type="ARBA" id="ARBA00022777"/>
    </source>
</evidence>
<feature type="binding site" evidence="13">
    <location>
        <begin position="111"/>
        <end position="121"/>
    </location>
    <ligand>
        <name>ATP</name>
        <dbReference type="ChEBI" id="CHEBI:30616"/>
    </ligand>
</feature>
<dbReference type="Proteomes" id="UP001500642">
    <property type="component" value="Unassembled WGS sequence"/>
</dbReference>
<comment type="similarity">
    <text evidence="2 13">Belongs to the GHMP kinase family. Homoserine kinase subfamily.</text>
</comment>
<dbReference type="RefSeq" id="WP_295691187.1">
    <property type="nucleotide sequence ID" value="NZ_BAABGL010000010.1"/>
</dbReference>
<dbReference type="SUPFAM" id="SSF54211">
    <property type="entry name" value="Ribosomal protein S5 domain 2-like"/>
    <property type="match status" value="1"/>
</dbReference>
<keyword evidence="13" id="KW-0963">Cytoplasm</keyword>